<evidence type="ECO:0000256" key="5">
    <source>
        <dbReference type="ARBA" id="ARBA00023163"/>
    </source>
</evidence>
<dbReference type="Proteomes" id="UP000517759">
    <property type="component" value="Unassembled WGS sequence"/>
</dbReference>
<keyword evidence="1 6" id="KW-0597">Phosphoprotein</keyword>
<dbReference type="GO" id="GO:0032993">
    <property type="term" value="C:protein-DNA complex"/>
    <property type="evidence" value="ECO:0007669"/>
    <property type="project" value="TreeGrafter"/>
</dbReference>
<feature type="DNA-binding region" description="OmpR/PhoB-type" evidence="7">
    <location>
        <begin position="125"/>
        <end position="223"/>
    </location>
</feature>
<dbReference type="Proteomes" id="UP001156881">
    <property type="component" value="Unassembled WGS sequence"/>
</dbReference>
<dbReference type="EMBL" id="JACIDN010000001">
    <property type="protein sequence ID" value="MBB3900935.1"/>
    <property type="molecule type" value="Genomic_DNA"/>
</dbReference>
<gene>
    <name evidence="10" type="ORF">GCM10007884_41270</name>
    <name evidence="11" type="ORF">GGR33_000415</name>
</gene>
<dbReference type="SMART" id="SM00862">
    <property type="entry name" value="Trans_reg_C"/>
    <property type="match status" value="1"/>
</dbReference>
<evidence type="ECO:0000259" key="9">
    <source>
        <dbReference type="PROSITE" id="PS51755"/>
    </source>
</evidence>
<reference evidence="10" key="1">
    <citation type="journal article" date="2014" name="Int. J. Syst. Evol. Microbiol.">
        <title>Complete genome of a new Firmicutes species belonging to the dominant human colonic microbiota ('Ruminococcus bicirculans') reveals two chromosomes and a selective capacity to utilize plant glucans.</title>
        <authorList>
            <consortium name="NISC Comparative Sequencing Program"/>
            <person name="Wegmann U."/>
            <person name="Louis P."/>
            <person name="Goesmann A."/>
            <person name="Henrissat B."/>
            <person name="Duncan S.H."/>
            <person name="Flint H.J."/>
        </authorList>
    </citation>
    <scope>NUCLEOTIDE SEQUENCE</scope>
    <source>
        <strain evidence="10">NBRC 107710</strain>
    </source>
</reference>
<protein>
    <submittedName>
        <fullName evidence="10">DNA-binding response regulator</fullName>
    </submittedName>
    <submittedName>
        <fullName evidence="11">Two-component system OmpR family response regulator</fullName>
    </submittedName>
</protein>
<comment type="caution">
    <text evidence="11">The sequence shown here is derived from an EMBL/GenBank/DDBJ whole genome shotgun (WGS) entry which is preliminary data.</text>
</comment>
<dbReference type="Gene3D" id="6.10.250.690">
    <property type="match status" value="1"/>
</dbReference>
<dbReference type="GO" id="GO:0005829">
    <property type="term" value="C:cytosol"/>
    <property type="evidence" value="ECO:0007669"/>
    <property type="project" value="TreeGrafter"/>
</dbReference>
<dbReference type="InterPro" id="IPR036388">
    <property type="entry name" value="WH-like_DNA-bd_sf"/>
</dbReference>
<dbReference type="Gene3D" id="3.40.50.2300">
    <property type="match status" value="1"/>
</dbReference>
<feature type="domain" description="OmpR/PhoB-type" evidence="9">
    <location>
        <begin position="125"/>
        <end position="223"/>
    </location>
</feature>
<evidence type="ECO:0000313" key="13">
    <source>
        <dbReference type="Proteomes" id="UP001156881"/>
    </source>
</evidence>
<dbReference type="GO" id="GO:0006355">
    <property type="term" value="P:regulation of DNA-templated transcription"/>
    <property type="evidence" value="ECO:0007669"/>
    <property type="project" value="InterPro"/>
</dbReference>
<organism evidence="11 12">
    <name type="scientific">Methylobacterium brachythecii</name>
    <dbReference type="NCBI Taxonomy" id="1176177"/>
    <lineage>
        <taxon>Bacteria</taxon>
        <taxon>Pseudomonadati</taxon>
        <taxon>Pseudomonadota</taxon>
        <taxon>Alphaproteobacteria</taxon>
        <taxon>Hyphomicrobiales</taxon>
        <taxon>Methylobacteriaceae</taxon>
        <taxon>Methylobacterium</taxon>
    </lineage>
</organism>
<dbReference type="AlphaFoldDB" id="A0A7W6F510"/>
<dbReference type="InterPro" id="IPR039420">
    <property type="entry name" value="WalR-like"/>
</dbReference>
<dbReference type="SMART" id="SM00448">
    <property type="entry name" value="REC"/>
    <property type="match status" value="1"/>
</dbReference>
<evidence type="ECO:0000256" key="1">
    <source>
        <dbReference type="ARBA" id="ARBA00022553"/>
    </source>
</evidence>
<dbReference type="Pfam" id="PF00486">
    <property type="entry name" value="Trans_reg_C"/>
    <property type="match status" value="1"/>
</dbReference>
<proteinExistence type="predicted"/>
<keyword evidence="4 7" id="KW-0238">DNA-binding</keyword>
<dbReference type="EMBL" id="BSPG01000034">
    <property type="protein sequence ID" value="GLS46136.1"/>
    <property type="molecule type" value="Genomic_DNA"/>
</dbReference>
<dbReference type="InterPro" id="IPR001789">
    <property type="entry name" value="Sig_transdc_resp-reg_receiver"/>
</dbReference>
<dbReference type="RefSeq" id="WP_183501712.1">
    <property type="nucleotide sequence ID" value="NZ_BSPG01000034.1"/>
</dbReference>
<reference evidence="11 12" key="3">
    <citation type="submission" date="2020-08" db="EMBL/GenBank/DDBJ databases">
        <title>Genomic Encyclopedia of Type Strains, Phase IV (KMG-IV): sequencing the most valuable type-strain genomes for metagenomic binning, comparative biology and taxonomic classification.</title>
        <authorList>
            <person name="Goeker M."/>
        </authorList>
    </citation>
    <scope>NUCLEOTIDE SEQUENCE [LARGE SCALE GENOMIC DNA]</scope>
    <source>
        <strain evidence="11 12">DSM 24105</strain>
    </source>
</reference>
<evidence type="ECO:0000313" key="12">
    <source>
        <dbReference type="Proteomes" id="UP000517759"/>
    </source>
</evidence>
<dbReference type="SUPFAM" id="SSF52172">
    <property type="entry name" value="CheY-like"/>
    <property type="match status" value="1"/>
</dbReference>
<reference evidence="13" key="2">
    <citation type="journal article" date="2019" name="Int. J. Syst. Evol. Microbiol.">
        <title>The Global Catalogue of Microorganisms (GCM) 10K type strain sequencing project: providing services to taxonomists for standard genome sequencing and annotation.</title>
        <authorList>
            <consortium name="The Broad Institute Genomics Platform"/>
            <consortium name="The Broad Institute Genome Sequencing Center for Infectious Disease"/>
            <person name="Wu L."/>
            <person name="Ma J."/>
        </authorList>
    </citation>
    <scope>NUCLEOTIDE SEQUENCE [LARGE SCALE GENOMIC DNA]</scope>
    <source>
        <strain evidence="13">NBRC 107710</strain>
    </source>
</reference>
<dbReference type="CDD" id="cd00383">
    <property type="entry name" value="trans_reg_C"/>
    <property type="match status" value="1"/>
</dbReference>
<evidence type="ECO:0000256" key="2">
    <source>
        <dbReference type="ARBA" id="ARBA00023012"/>
    </source>
</evidence>
<dbReference type="Pfam" id="PF00072">
    <property type="entry name" value="Response_reg"/>
    <property type="match status" value="1"/>
</dbReference>
<keyword evidence="2" id="KW-0902">Two-component regulatory system</keyword>
<dbReference type="PANTHER" id="PTHR48111">
    <property type="entry name" value="REGULATOR OF RPOS"/>
    <property type="match status" value="1"/>
</dbReference>
<dbReference type="GO" id="GO:0000976">
    <property type="term" value="F:transcription cis-regulatory region binding"/>
    <property type="evidence" value="ECO:0007669"/>
    <property type="project" value="TreeGrafter"/>
</dbReference>
<evidence type="ECO:0000256" key="7">
    <source>
        <dbReference type="PROSITE-ProRule" id="PRU01091"/>
    </source>
</evidence>
<evidence type="ECO:0000256" key="6">
    <source>
        <dbReference type="PROSITE-ProRule" id="PRU00169"/>
    </source>
</evidence>
<sequence length="226" mass="25643">MRILLIEDDRRTADLIVEGLVEAGHLVDHVADGNEGLRRARTAAFDVVVIDRMLPGLDGLEIARRLRASSVRTPLLFLTTMSGIDDRVEGLEAGADDYLVKPFAFPELLARLNALARRPPLAQVETVLRVGDLEMDLVARRVKRAGQTVELQAREFQLLAYLMRNAGSLVTRRQLLENVWEFHFEPRTNLVETHMSRLRAKVDRDFDSWLIETVRGSGYILRDRSS</sequence>
<dbReference type="GO" id="GO:0000156">
    <property type="term" value="F:phosphorelay response regulator activity"/>
    <property type="evidence" value="ECO:0007669"/>
    <property type="project" value="TreeGrafter"/>
</dbReference>
<dbReference type="CDD" id="cd19935">
    <property type="entry name" value="REC_OmpR_CusR-like"/>
    <property type="match status" value="1"/>
</dbReference>
<dbReference type="PROSITE" id="PS51755">
    <property type="entry name" value="OMPR_PHOB"/>
    <property type="match status" value="1"/>
</dbReference>
<name>A0A7W6F510_9HYPH</name>
<dbReference type="Gene3D" id="1.10.10.10">
    <property type="entry name" value="Winged helix-like DNA-binding domain superfamily/Winged helix DNA-binding domain"/>
    <property type="match status" value="1"/>
</dbReference>
<feature type="domain" description="Response regulatory" evidence="8">
    <location>
        <begin position="2"/>
        <end position="116"/>
    </location>
</feature>
<keyword evidence="3" id="KW-0805">Transcription regulation</keyword>
<dbReference type="PROSITE" id="PS50110">
    <property type="entry name" value="RESPONSE_REGULATORY"/>
    <property type="match status" value="1"/>
</dbReference>
<evidence type="ECO:0000313" key="10">
    <source>
        <dbReference type="EMBL" id="GLS46136.1"/>
    </source>
</evidence>
<dbReference type="PANTHER" id="PTHR48111:SF76">
    <property type="entry name" value="TWO-COMPONENT RESPONSE REGULATOR"/>
    <property type="match status" value="1"/>
</dbReference>
<keyword evidence="13" id="KW-1185">Reference proteome</keyword>
<evidence type="ECO:0000259" key="8">
    <source>
        <dbReference type="PROSITE" id="PS50110"/>
    </source>
</evidence>
<dbReference type="InterPro" id="IPR011006">
    <property type="entry name" value="CheY-like_superfamily"/>
</dbReference>
<reference evidence="10" key="4">
    <citation type="submission" date="2023-01" db="EMBL/GenBank/DDBJ databases">
        <title>Draft genome sequence of Methylobacterium brachythecii strain NBRC 107710.</title>
        <authorList>
            <person name="Sun Q."/>
            <person name="Mori K."/>
        </authorList>
    </citation>
    <scope>NUCLEOTIDE SEQUENCE</scope>
    <source>
        <strain evidence="10">NBRC 107710</strain>
    </source>
</reference>
<keyword evidence="5" id="KW-0804">Transcription</keyword>
<dbReference type="InterPro" id="IPR001867">
    <property type="entry name" value="OmpR/PhoB-type_DNA-bd"/>
</dbReference>
<evidence type="ECO:0000256" key="3">
    <source>
        <dbReference type="ARBA" id="ARBA00023015"/>
    </source>
</evidence>
<evidence type="ECO:0000256" key="4">
    <source>
        <dbReference type="ARBA" id="ARBA00023125"/>
    </source>
</evidence>
<feature type="modified residue" description="4-aspartylphosphate" evidence="6">
    <location>
        <position position="51"/>
    </location>
</feature>
<evidence type="ECO:0000313" key="11">
    <source>
        <dbReference type="EMBL" id="MBB3900935.1"/>
    </source>
</evidence>
<accession>A0A7W6F510</accession>
<dbReference type="FunFam" id="1.10.10.10:FF:000005">
    <property type="entry name" value="Two-component system response regulator"/>
    <property type="match status" value="1"/>
</dbReference>